<dbReference type="InterPro" id="IPR050179">
    <property type="entry name" value="Trans_hexapeptide_repeat"/>
</dbReference>
<feature type="binding site" evidence="2">
    <location>
        <position position="68"/>
    </location>
    <ligand>
        <name>substrate</name>
    </ligand>
</feature>
<feature type="active site" description="Proton acceptor" evidence="1">
    <location>
        <position position="135"/>
    </location>
</feature>
<dbReference type="Gene3D" id="2.160.10.10">
    <property type="entry name" value="Hexapeptide repeat proteins"/>
    <property type="match status" value="1"/>
</dbReference>
<dbReference type="NCBIfam" id="TIGR03570">
    <property type="entry name" value="NeuD_NnaD"/>
    <property type="match status" value="1"/>
</dbReference>
<evidence type="ECO:0000256" key="1">
    <source>
        <dbReference type="PIRSR" id="PIRSR620019-1"/>
    </source>
</evidence>
<evidence type="ECO:0000256" key="2">
    <source>
        <dbReference type="PIRSR" id="PIRSR620019-2"/>
    </source>
</evidence>
<dbReference type="InterPro" id="IPR011004">
    <property type="entry name" value="Trimer_LpxA-like_sf"/>
</dbReference>
<feature type="site" description="Increases basicity of active site His" evidence="1">
    <location>
        <position position="136"/>
    </location>
</feature>
<name>A0A9X8J2E4_BACCE</name>
<feature type="binding site" evidence="2">
    <location>
        <position position="144"/>
    </location>
    <ligand>
        <name>acetyl-CoA</name>
        <dbReference type="ChEBI" id="CHEBI:57288"/>
    </ligand>
</feature>
<reference evidence="4 5" key="1">
    <citation type="submission" date="2019-01" db="EMBL/GenBank/DDBJ databases">
        <title>Draft genome sequence of heavy metal resistant Bacillus cereus NWUAB01.</title>
        <authorList>
            <person name="Babalola O."/>
            <person name="Aremu B.R."/>
            <person name="Ayangbenro A.S."/>
        </authorList>
    </citation>
    <scope>NUCLEOTIDE SEQUENCE [LARGE SCALE GENOMIC DNA]</scope>
    <source>
        <strain evidence="4 5">NWUAB01</strain>
    </source>
</reference>
<comment type="caution">
    <text evidence="4">The sequence shown here is derived from an EMBL/GenBank/DDBJ whole genome shotgun (WGS) entry which is preliminary data.</text>
</comment>
<sequence>MKKKLLIIGAGGHGKVIADIALKMNKWEYIAFLDDSENAKTSMGIEIIGESTDVSKFIKDYDVFVGIGNNTIREKIQEQIESQGASIPVLIHPHAVIGKQVSLEAGTVVMAGAIINCCTKIGKGCIINTASTIDHDNVIEDYAHISPGANLAGAVRVGRSTWLGIGSVVSNNINIPDKCKIGAGSVVIKDITELGTYVGVPARRIQDEKGFNISK</sequence>
<dbReference type="AlphaFoldDB" id="A0A9X8J2E4"/>
<evidence type="ECO:0000313" key="5">
    <source>
        <dbReference type="Proteomes" id="UP000253597"/>
    </source>
</evidence>
<dbReference type="EMBL" id="QNGD03000004">
    <property type="protein sequence ID" value="RWQ75267.1"/>
    <property type="molecule type" value="Genomic_DNA"/>
</dbReference>
<dbReference type="Gene3D" id="3.40.50.20">
    <property type="match status" value="1"/>
</dbReference>
<feature type="domain" description="PglD N-terminal" evidence="3">
    <location>
        <begin position="4"/>
        <end position="80"/>
    </location>
</feature>
<dbReference type="CDD" id="cd03360">
    <property type="entry name" value="LbH_AT_putative"/>
    <property type="match status" value="1"/>
</dbReference>
<gene>
    <name evidence="4" type="ORF">DR116_0009650</name>
</gene>
<feature type="binding site" evidence="2">
    <location>
        <position position="165"/>
    </location>
    <ligand>
        <name>acetyl-CoA</name>
        <dbReference type="ChEBI" id="CHEBI:57288"/>
    </ligand>
</feature>
<dbReference type="Proteomes" id="UP000253597">
    <property type="component" value="Unassembled WGS sequence"/>
</dbReference>
<dbReference type="PANTHER" id="PTHR43300">
    <property type="entry name" value="ACETYLTRANSFERASE"/>
    <property type="match status" value="1"/>
</dbReference>
<evidence type="ECO:0000313" key="4">
    <source>
        <dbReference type="EMBL" id="RWQ75267.1"/>
    </source>
</evidence>
<evidence type="ECO:0000259" key="3">
    <source>
        <dbReference type="Pfam" id="PF17836"/>
    </source>
</evidence>
<dbReference type="PANTHER" id="PTHR43300:SF7">
    <property type="entry name" value="UDP-N-ACETYLBACILLOSAMINE N-ACETYLTRANSFERASE"/>
    <property type="match status" value="1"/>
</dbReference>
<dbReference type="SUPFAM" id="SSF51161">
    <property type="entry name" value="Trimeric LpxA-like enzymes"/>
    <property type="match status" value="1"/>
</dbReference>
<organism evidence="4 5">
    <name type="scientific">Bacillus cereus</name>
    <dbReference type="NCBI Taxonomy" id="1396"/>
    <lineage>
        <taxon>Bacteria</taxon>
        <taxon>Bacillati</taxon>
        <taxon>Bacillota</taxon>
        <taxon>Bacilli</taxon>
        <taxon>Bacillales</taxon>
        <taxon>Bacillaceae</taxon>
        <taxon>Bacillus</taxon>
        <taxon>Bacillus cereus group</taxon>
    </lineage>
</organism>
<dbReference type="InterPro" id="IPR020019">
    <property type="entry name" value="AcTrfase_PglD-like"/>
</dbReference>
<dbReference type="InterPro" id="IPR041561">
    <property type="entry name" value="PglD_N"/>
</dbReference>
<proteinExistence type="predicted"/>
<dbReference type="RefSeq" id="WP_113303661.1">
    <property type="nucleotide sequence ID" value="NZ_QNGD03000004.1"/>
</dbReference>
<protein>
    <submittedName>
        <fullName evidence="4">Acetyltransferase</fullName>
    </submittedName>
</protein>
<accession>A0A9X8J2E4</accession>
<dbReference type="Pfam" id="PF17836">
    <property type="entry name" value="PglD_N"/>
    <property type="match status" value="1"/>
</dbReference>